<organism evidence="2 3">
    <name type="scientific">Nocardiopsis kunsanensis</name>
    <dbReference type="NCBI Taxonomy" id="141693"/>
    <lineage>
        <taxon>Bacteria</taxon>
        <taxon>Bacillati</taxon>
        <taxon>Actinomycetota</taxon>
        <taxon>Actinomycetes</taxon>
        <taxon>Streptosporangiales</taxon>
        <taxon>Nocardiopsidaceae</taxon>
        <taxon>Nocardiopsis</taxon>
    </lineage>
</organism>
<keyword evidence="3" id="KW-1185">Reference proteome</keyword>
<dbReference type="Pfam" id="PF20256">
    <property type="entry name" value="MoCoBD_2"/>
    <property type="match status" value="1"/>
</dbReference>
<dbReference type="GO" id="GO:0016491">
    <property type="term" value="F:oxidoreductase activity"/>
    <property type="evidence" value="ECO:0007669"/>
    <property type="project" value="InterPro"/>
</dbReference>
<sequence length="139" mass="14837">MRGLPFGVHFTEAWVNADTGEVRVPRMYGLLSVGRVINPRTVRSQLVGGMVMGLSMALHERSVLDERRGHVVNADVDSVQAGWLEQSDTRATPMGSRGVGEIGTVGAAAAVANAAHHATGVRVRELPLTPDRFLADPCP</sequence>
<accession>A0A918XF41</accession>
<evidence type="ECO:0000313" key="2">
    <source>
        <dbReference type="EMBL" id="GHD28881.1"/>
    </source>
</evidence>
<dbReference type="Gene3D" id="3.30.365.10">
    <property type="entry name" value="Aldehyde oxidase/xanthine dehydrogenase, molybdopterin binding domain"/>
    <property type="match status" value="1"/>
</dbReference>
<dbReference type="EMBL" id="BMXL01000015">
    <property type="protein sequence ID" value="GHD28881.1"/>
    <property type="molecule type" value="Genomic_DNA"/>
</dbReference>
<comment type="caution">
    <text evidence="2">The sequence shown here is derived from an EMBL/GenBank/DDBJ whole genome shotgun (WGS) entry which is preliminary data.</text>
</comment>
<gene>
    <name evidence="2" type="ORF">GCM10007147_29150</name>
</gene>
<name>A0A918XF41_9ACTN</name>
<evidence type="ECO:0000313" key="3">
    <source>
        <dbReference type="Proteomes" id="UP000654947"/>
    </source>
</evidence>
<dbReference type="PANTHER" id="PTHR47495:SF2">
    <property type="entry name" value="ALDEHYDE DEHYDROGENASE"/>
    <property type="match status" value="1"/>
</dbReference>
<dbReference type="InterPro" id="IPR052516">
    <property type="entry name" value="N-heterocyclic_Hydroxylase"/>
</dbReference>
<dbReference type="PANTHER" id="PTHR47495">
    <property type="entry name" value="ALDEHYDE DEHYDROGENASE"/>
    <property type="match status" value="1"/>
</dbReference>
<dbReference type="RefSeq" id="WP_193518139.1">
    <property type="nucleotide sequence ID" value="NZ_BMXL01000015.1"/>
</dbReference>
<evidence type="ECO:0000259" key="1">
    <source>
        <dbReference type="Pfam" id="PF20256"/>
    </source>
</evidence>
<dbReference type="AlphaFoldDB" id="A0A918XF41"/>
<proteinExistence type="predicted"/>
<feature type="domain" description="Aldehyde oxidase/xanthine dehydrogenase second molybdopterin binding" evidence="1">
    <location>
        <begin position="4"/>
        <end position="76"/>
    </location>
</feature>
<protein>
    <recommendedName>
        <fullName evidence="1">Aldehyde oxidase/xanthine dehydrogenase second molybdopterin binding domain-containing protein</fullName>
    </recommendedName>
</protein>
<dbReference type="Proteomes" id="UP000654947">
    <property type="component" value="Unassembled WGS sequence"/>
</dbReference>
<dbReference type="SUPFAM" id="SSF56003">
    <property type="entry name" value="Molybdenum cofactor-binding domain"/>
    <property type="match status" value="1"/>
</dbReference>
<reference evidence="2 3" key="1">
    <citation type="journal article" date="2014" name="Int. J. Syst. Evol. Microbiol.">
        <title>Complete genome sequence of Corynebacterium casei LMG S-19264T (=DSM 44701T), isolated from a smear-ripened cheese.</title>
        <authorList>
            <consortium name="US DOE Joint Genome Institute (JGI-PGF)"/>
            <person name="Walter F."/>
            <person name="Albersmeier A."/>
            <person name="Kalinowski J."/>
            <person name="Ruckert C."/>
        </authorList>
    </citation>
    <scope>NUCLEOTIDE SEQUENCE [LARGE SCALE GENOMIC DNA]</scope>
    <source>
        <strain evidence="2 3">KCTC 19473</strain>
    </source>
</reference>
<dbReference type="InterPro" id="IPR046867">
    <property type="entry name" value="AldOxase/xan_DH_MoCoBD2"/>
</dbReference>
<dbReference type="InterPro" id="IPR037165">
    <property type="entry name" value="AldOxase/xan_DH_Mopterin-bd_sf"/>
</dbReference>